<dbReference type="Pfam" id="PF00512">
    <property type="entry name" value="HisKA"/>
    <property type="match status" value="1"/>
</dbReference>
<dbReference type="STRING" id="44575.SAMN05216419_10144"/>
<evidence type="ECO:0000256" key="3">
    <source>
        <dbReference type="ARBA" id="ARBA00012438"/>
    </source>
</evidence>
<dbReference type="InterPro" id="IPR036097">
    <property type="entry name" value="HisK_dim/P_sf"/>
</dbReference>
<dbReference type="CDD" id="cd00082">
    <property type="entry name" value="HisKA"/>
    <property type="match status" value="1"/>
</dbReference>
<evidence type="ECO:0000259" key="16">
    <source>
        <dbReference type="PROSITE" id="PS50112"/>
    </source>
</evidence>
<dbReference type="PROSITE" id="PS50112">
    <property type="entry name" value="PAS"/>
    <property type="match status" value="1"/>
</dbReference>
<dbReference type="InterPro" id="IPR000014">
    <property type="entry name" value="PAS"/>
</dbReference>
<keyword evidence="5" id="KW-0597">Phosphoprotein</keyword>
<dbReference type="PROSITE" id="PS50113">
    <property type="entry name" value="PAC"/>
    <property type="match status" value="1"/>
</dbReference>
<dbReference type="Gene3D" id="3.30.450.20">
    <property type="entry name" value="PAS domain"/>
    <property type="match status" value="4"/>
</dbReference>
<dbReference type="eggNOG" id="COG4251">
    <property type="taxonomic scope" value="Bacteria"/>
</dbReference>
<dbReference type="CDD" id="cd00130">
    <property type="entry name" value="PAS"/>
    <property type="match status" value="1"/>
</dbReference>
<feature type="domain" description="PAC" evidence="17">
    <location>
        <begin position="430"/>
        <end position="482"/>
    </location>
</feature>
<dbReference type="InterPro" id="IPR005467">
    <property type="entry name" value="His_kinase_dom"/>
</dbReference>
<dbReference type="InterPro" id="IPR048760">
    <property type="entry name" value="VP0354-like_sensor_dom"/>
</dbReference>
<dbReference type="GO" id="GO:0007234">
    <property type="term" value="P:osmosensory signaling via phosphorelay pathway"/>
    <property type="evidence" value="ECO:0007669"/>
    <property type="project" value="TreeGrafter"/>
</dbReference>
<evidence type="ECO:0000256" key="1">
    <source>
        <dbReference type="ARBA" id="ARBA00000085"/>
    </source>
</evidence>
<evidence type="ECO:0000256" key="5">
    <source>
        <dbReference type="ARBA" id="ARBA00022553"/>
    </source>
</evidence>
<dbReference type="InterPro" id="IPR004358">
    <property type="entry name" value="Sig_transdc_His_kin-like_C"/>
</dbReference>
<evidence type="ECO:0000256" key="13">
    <source>
        <dbReference type="ARBA" id="ARBA00023136"/>
    </source>
</evidence>
<name>A0A1N6F330_9PROT</name>
<evidence type="ECO:0000256" key="4">
    <source>
        <dbReference type="ARBA" id="ARBA00022475"/>
    </source>
</evidence>
<keyword evidence="11 14" id="KW-1133">Transmembrane helix</keyword>
<dbReference type="Gene3D" id="1.10.287.130">
    <property type="match status" value="1"/>
</dbReference>
<organism evidence="18 19">
    <name type="scientific">Nitrosomonas cryotolerans ATCC 49181</name>
    <dbReference type="NCBI Taxonomy" id="1131553"/>
    <lineage>
        <taxon>Bacteria</taxon>
        <taxon>Pseudomonadati</taxon>
        <taxon>Pseudomonadota</taxon>
        <taxon>Betaproteobacteria</taxon>
        <taxon>Nitrosomonadales</taxon>
        <taxon>Nitrosomonadaceae</taxon>
        <taxon>Nitrosomonas</taxon>
    </lineage>
</organism>
<protein>
    <recommendedName>
        <fullName evidence="3">histidine kinase</fullName>
        <ecNumber evidence="3">2.7.13.3</ecNumber>
    </recommendedName>
</protein>
<dbReference type="Pfam" id="PF21623">
    <property type="entry name" value="HK_sensor_dom_bact"/>
    <property type="match status" value="1"/>
</dbReference>
<dbReference type="SMART" id="SM00387">
    <property type="entry name" value="HATPase_c"/>
    <property type="match status" value="1"/>
</dbReference>
<dbReference type="PANTHER" id="PTHR42878">
    <property type="entry name" value="TWO-COMPONENT HISTIDINE KINASE"/>
    <property type="match status" value="1"/>
</dbReference>
<dbReference type="GO" id="GO:0005524">
    <property type="term" value="F:ATP binding"/>
    <property type="evidence" value="ECO:0007669"/>
    <property type="project" value="UniProtKB-KW"/>
</dbReference>
<keyword evidence="8" id="KW-0547">Nucleotide-binding</keyword>
<evidence type="ECO:0000256" key="9">
    <source>
        <dbReference type="ARBA" id="ARBA00022777"/>
    </source>
</evidence>
<proteinExistence type="predicted"/>
<dbReference type="Pfam" id="PF02518">
    <property type="entry name" value="HATPase_c"/>
    <property type="match status" value="1"/>
</dbReference>
<comment type="subcellular location">
    <subcellularLocation>
        <location evidence="2">Cell inner membrane</location>
        <topology evidence="2">Multi-pass membrane protein</topology>
    </subcellularLocation>
</comment>
<evidence type="ECO:0000256" key="12">
    <source>
        <dbReference type="ARBA" id="ARBA00023012"/>
    </source>
</evidence>
<feature type="domain" description="PAS" evidence="16">
    <location>
        <begin position="355"/>
        <end position="400"/>
    </location>
</feature>
<dbReference type="GO" id="GO:0000156">
    <property type="term" value="F:phosphorelay response regulator activity"/>
    <property type="evidence" value="ECO:0007669"/>
    <property type="project" value="TreeGrafter"/>
</dbReference>
<gene>
    <name evidence="18" type="ORF">SAMN02743940_0065</name>
</gene>
<dbReference type="GO" id="GO:0030295">
    <property type="term" value="F:protein kinase activator activity"/>
    <property type="evidence" value="ECO:0007669"/>
    <property type="project" value="TreeGrafter"/>
</dbReference>
<dbReference type="SUPFAM" id="SSF55874">
    <property type="entry name" value="ATPase domain of HSP90 chaperone/DNA topoisomerase II/histidine kinase"/>
    <property type="match status" value="1"/>
</dbReference>
<evidence type="ECO:0000259" key="17">
    <source>
        <dbReference type="PROSITE" id="PS50113"/>
    </source>
</evidence>
<feature type="domain" description="Histidine kinase" evidence="15">
    <location>
        <begin position="633"/>
        <end position="847"/>
    </location>
</feature>
<keyword evidence="12" id="KW-0902">Two-component regulatory system</keyword>
<dbReference type="SUPFAM" id="SSF47384">
    <property type="entry name" value="Homodimeric domain of signal transducing histidine kinase"/>
    <property type="match status" value="1"/>
</dbReference>
<dbReference type="NCBIfam" id="TIGR00229">
    <property type="entry name" value="sensory_box"/>
    <property type="match status" value="1"/>
</dbReference>
<sequence length="849" mass="97484">MQNIWNWRFVRYWLYLCIPLILMLTAVLWLLCRTEINANLTMLQDHEQQSVQLAHKTIETVLGALNGDAFYLAAHSSLRQWLDTADPVAKENLAHDYQVFMQHRQRYDQLRFLNEQGQEVVRINDNNGQPGIVSAAQLQDKSDHYYVPETLEKNKDALYVSPFDLNIEHGVIEQPLKPVIRLSAPVFDDDGKNRGLVILNYLGARLLDRLRAIDKQNEGSLWLLNSDGYWLLGPSPEMEWGFMYPERQGIRFDREYGEPTWSAILQGHPDGQWLDAQGLFTYARINRVESQADSGNEWILVAHVPESVLTAKQARSVDNFVPPFLVLSLLFMLLSGVIAYYVLRRQQIEVQIRASEARFRGLVDSAPDAIVIADQCSRITLVNHRAEIWFGYSRDELLGQPIEQLVSEQFRAQYGQDQMQFFTEQRIRSSKVDPTLYGLRKDGSEFPMEVDLSPLTIDQNVFVINIIRNISAHKQAEKTQQRIQARYQDLVNNLPVGVYRLILDDKGEFIEVNPAMVKIFEAESMEQLLTYGIGELYCDPADRRIFVDKMLRNGQVNSEHLRLKTLNGREFHASITAVVKQGDAGERYADGLIKDISVGIEHKRRLKELNEHLRIRSAELATINRELEAFSYSVSHDLRAPLRAMDGFSRLLLNEYGDRLDDKGRDRLERIRAAAQRMAALIDDLLKLSRVTRTEVKWESVDLTRLTQEVMETLREDEPERVVQFLIEPGLIVQGDARLLRVAITNLLSNAWKFTRYRSEALIEIGCNENEGINTYFIRDNGAGFDMAYADKLFSAFQRLHDASTFPGTGVGLATVQRVISKHGGRIWAESVVDQGTTFYFILDEQENR</sequence>
<dbReference type="InterPro" id="IPR050351">
    <property type="entry name" value="BphY/WalK/GraS-like"/>
</dbReference>
<keyword evidence="4" id="KW-1003">Cell membrane</keyword>
<evidence type="ECO:0000256" key="8">
    <source>
        <dbReference type="ARBA" id="ARBA00022741"/>
    </source>
</evidence>
<dbReference type="EC" id="2.7.13.3" evidence="3"/>
<keyword evidence="13 14" id="KW-0472">Membrane</keyword>
<dbReference type="GO" id="GO:0005886">
    <property type="term" value="C:plasma membrane"/>
    <property type="evidence" value="ECO:0007669"/>
    <property type="project" value="UniProtKB-SubCell"/>
</dbReference>
<dbReference type="FunFam" id="1.10.287.130:FF:000070">
    <property type="entry name" value="Histidine kinase sensor protein"/>
    <property type="match status" value="1"/>
</dbReference>
<evidence type="ECO:0000256" key="6">
    <source>
        <dbReference type="ARBA" id="ARBA00022679"/>
    </source>
</evidence>
<evidence type="ECO:0000256" key="2">
    <source>
        <dbReference type="ARBA" id="ARBA00004429"/>
    </source>
</evidence>
<keyword evidence="9" id="KW-0418">Kinase</keyword>
<evidence type="ECO:0000259" key="15">
    <source>
        <dbReference type="PROSITE" id="PS50109"/>
    </source>
</evidence>
<evidence type="ECO:0000313" key="18">
    <source>
        <dbReference type="EMBL" id="SIN89692.1"/>
    </source>
</evidence>
<dbReference type="SMART" id="SM00388">
    <property type="entry name" value="HisKA"/>
    <property type="match status" value="1"/>
</dbReference>
<evidence type="ECO:0000256" key="11">
    <source>
        <dbReference type="ARBA" id="ARBA00022989"/>
    </source>
</evidence>
<evidence type="ECO:0000256" key="10">
    <source>
        <dbReference type="ARBA" id="ARBA00022840"/>
    </source>
</evidence>
<keyword evidence="6" id="KW-0808">Transferase</keyword>
<reference evidence="18 19" key="1">
    <citation type="submission" date="2016-12" db="EMBL/GenBank/DDBJ databases">
        <authorList>
            <person name="Song W.-J."/>
            <person name="Kurnit D.M."/>
        </authorList>
    </citation>
    <scope>NUCLEOTIDE SEQUENCE [LARGE SCALE GENOMIC DNA]</scope>
    <source>
        <strain evidence="18 19">ATCC 49181</strain>
    </source>
</reference>
<evidence type="ECO:0000256" key="14">
    <source>
        <dbReference type="SAM" id="Phobius"/>
    </source>
</evidence>
<dbReference type="GO" id="GO:0000155">
    <property type="term" value="F:phosphorelay sensor kinase activity"/>
    <property type="evidence" value="ECO:0007669"/>
    <property type="project" value="InterPro"/>
</dbReference>
<dbReference type="RefSeq" id="WP_036573015.1">
    <property type="nucleotide sequence ID" value="NZ_FSRO01000001.1"/>
</dbReference>
<dbReference type="InterPro" id="IPR036890">
    <property type="entry name" value="HATPase_C_sf"/>
</dbReference>
<dbReference type="InterPro" id="IPR035965">
    <property type="entry name" value="PAS-like_dom_sf"/>
</dbReference>
<comment type="catalytic activity">
    <reaction evidence="1">
        <text>ATP + protein L-histidine = ADP + protein N-phospho-L-histidine.</text>
        <dbReference type="EC" id="2.7.13.3"/>
    </reaction>
</comment>
<dbReference type="eggNOG" id="COG3852">
    <property type="taxonomic scope" value="Bacteria"/>
</dbReference>
<dbReference type="InterPro" id="IPR000700">
    <property type="entry name" value="PAS-assoc_C"/>
</dbReference>
<feature type="transmembrane region" description="Helical" evidence="14">
    <location>
        <begin position="320"/>
        <end position="343"/>
    </location>
</feature>
<keyword evidence="10" id="KW-0067">ATP-binding</keyword>
<dbReference type="SUPFAM" id="SSF55785">
    <property type="entry name" value="PYP-like sensor domain (PAS domain)"/>
    <property type="match status" value="2"/>
</dbReference>
<feature type="transmembrane region" description="Helical" evidence="14">
    <location>
        <begin position="12"/>
        <end position="31"/>
    </location>
</feature>
<keyword evidence="19" id="KW-1185">Reference proteome</keyword>
<dbReference type="EMBL" id="FSRO01000001">
    <property type="protein sequence ID" value="SIN89692.1"/>
    <property type="molecule type" value="Genomic_DNA"/>
</dbReference>
<evidence type="ECO:0000313" key="19">
    <source>
        <dbReference type="Proteomes" id="UP000185062"/>
    </source>
</evidence>
<dbReference type="Pfam" id="PF13426">
    <property type="entry name" value="PAS_9"/>
    <property type="match status" value="2"/>
</dbReference>
<dbReference type="InterPro" id="IPR029151">
    <property type="entry name" value="Sensor-like_sf"/>
</dbReference>
<dbReference type="FunFam" id="3.30.565.10:FF:000006">
    <property type="entry name" value="Sensor histidine kinase WalK"/>
    <property type="match status" value="1"/>
</dbReference>
<evidence type="ECO:0000256" key="7">
    <source>
        <dbReference type="ARBA" id="ARBA00022692"/>
    </source>
</evidence>
<accession>A0A1N6F330</accession>
<dbReference type="PRINTS" id="PR00344">
    <property type="entry name" value="BCTRLSENSOR"/>
</dbReference>
<dbReference type="SUPFAM" id="SSF103190">
    <property type="entry name" value="Sensory domain-like"/>
    <property type="match status" value="2"/>
</dbReference>
<dbReference type="PROSITE" id="PS50109">
    <property type="entry name" value="HIS_KIN"/>
    <property type="match status" value="1"/>
</dbReference>
<keyword evidence="7 14" id="KW-0812">Transmembrane</keyword>
<dbReference type="Gene3D" id="3.30.565.10">
    <property type="entry name" value="Histidine kinase-like ATPase, C-terminal domain"/>
    <property type="match status" value="1"/>
</dbReference>
<dbReference type="InterPro" id="IPR003661">
    <property type="entry name" value="HisK_dim/P_dom"/>
</dbReference>
<dbReference type="InterPro" id="IPR003594">
    <property type="entry name" value="HATPase_dom"/>
</dbReference>
<dbReference type="SMART" id="SM00091">
    <property type="entry name" value="PAS"/>
    <property type="match status" value="2"/>
</dbReference>
<dbReference type="PANTHER" id="PTHR42878:SF15">
    <property type="entry name" value="BACTERIOPHYTOCHROME"/>
    <property type="match status" value="1"/>
</dbReference>
<dbReference type="Proteomes" id="UP000185062">
    <property type="component" value="Unassembled WGS sequence"/>
</dbReference>
<dbReference type="AlphaFoldDB" id="A0A1N6F330"/>